<evidence type="ECO:0000313" key="3">
    <source>
        <dbReference type="Proteomes" id="UP000664073"/>
    </source>
</evidence>
<organism evidence="2 3">
    <name type="scientific">Acetobacter garciniae</name>
    <dbReference type="NCBI Taxonomy" id="2817435"/>
    <lineage>
        <taxon>Bacteria</taxon>
        <taxon>Pseudomonadati</taxon>
        <taxon>Pseudomonadota</taxon>
        <taxon>Alphaproteobacteria</taxon>
        <taxon>Acetobacterales</taxon>
        <taxon>Acetobacteraceae</taxon>
        <taxon>Acetobacter</taxon>
    </lineage>
</organism>
<dbReference type="SUPFAM" id="SSF53756">
    <property type="entry name" value="UDP-Glycosyltransferase/glycogen phosphorylase"/>
    <property type="match status" value="1"/>
</dbReference>
<reference evidence="2" key="1">
    <citation type="submission" date="2021-03" db="EMBL/GenBank/DDBJ databases">
        <title>The complete genome sequence of Acetobacter sp. TBRC 12339.</title>
        <authorList>
            <person name="Charoenyingcharoen P."/>
            <person name="Yukphan P."/>
        </authorList>
    </citation>
    <scope>NUCLEOTIDE SEQUENCE</scope>
    <source>
        <strain evidence="2">TBRC 12339</strain>
    </source>
</reference>
<feature type="domain" description="Spore protein YkvP/CgeB glycosyl transferase-like" evidence="1">
    <location>
        <begin position="211"/>
        <end position="334"/>
    </location>
</feature>
<dbReference type="RefSeq" id="WP_207845850.1">
    <property type="nucleotide sequence ID" value="NZ_JAFVMH010000003.1"/>
</dbReference>
<dbReference type="InterPro" id="IPR055259">
    <property type="entry name" value="YkvP/CgeB_Glyco_trans-like"/>
</dbReference>
<keyword evidence="3" id="KW-1185">Reference proteome</keyword>
<evidence type="ECO:0000313" key="2">
    <source>
        <dbReference type="EMBL" id="MBO1325194.1"/>
    </source>
</evidence>
<dbReference type="Gene3D" id="3.40.50.2000">
    <property type="entry name" value="Glycogen Phosphorylase B"/>
    <property type="match status" value="1"/>
</dbReference>
<dbReference type="AlphaFoldDB" id="A0A939KQC3"/>
<name>A0A939KQC3_9PROT</name>
<sequence length="348" mass="38511">MTFSPLTIVHVGDMPTGIRLSPAHSIQLKLSNGLTRLGHLVLNFSDRDVARAKSWTGSRKFGRRAVNAALLAFCRHHRPDILLLGHADMIGAETVAAIRAEIKPLRVGQWNADPLFEPDNIRRLRSKFDVVDVTFITTAGAPLAALRAGGHAMSFMPNPVDASIEKGRADLLRDAPFDLFYACGNPGVPPREICGRTWNMNDFCNMLATRLPSLRMKLPGINNAPHLKAAAYQQALEQSAIGLNISRRADFPLYSSDRLAQIVGNGCVVAMERATGYNAYFSDDEMLFFSTVDELCEKLAYLAQDRDARMRMGTAGRARYMERFNERAVAAHMLAVLTGTRPPEDMPW</sequence>
<protein>
    <submittedName>
        <fullName evidence="2">Glycosyltransferase family 1 protein</fullName>
    </submittedName>
</protein>
<gene>
    <name evidence="2" type="ORF">J2D77_08540</name>
</gene>
<accession>A0A939KQC3</accession>
<comment type="caution">
    <text evidence="2">The sequence shown here is derived from an EMBL/GenBank/DDBJ whole genome shotgun (WGS) entry which is preliminary data.</text>
</comment>
<evidence type="ECO:0000259" key="1">
    <source>
        <dbReference type="Pfam" id="PF13524"/>
    </source>
</evidence>
<proteinExistence type="predicted"/>
<dbReference type="EMBL" id="JAFVMH010000003">
    <property type="protein sequence ID" value="MBO1325194.1"/>
    <property type="molecule type" value="Genomic_DNA"/>
</dbReference>
<dbReference type="Pfam" id="PF13524">
    <property type="entry name" value="Glyco_trans_1_2"/>
    <property type="match status" value="1"/>
</dbReference>
<dbReference type="Proteomes" id="UP000664073">
    <property type="component" value="Unassembled WGS sequence"/>
</dbReference>